<name>A0AAD5KGA7_9CRUS</name>
<dbReference type="EMBL" id="WJBH02000031">
    <property type="protein sequence ID" value="KAI9551214.1"/>
    <property type="molecule type" value="Genomic_DNA"/>
</dbReference>
<sequence length="293" mass="32673">MAIEENQTRVRIHAAYGSPNIPGSRNELAGVLEALEKLNLKIDQTVAAQTSEFQQRIADVKRQLVPRQQGPNPTPRDPNPGQPKVLRKATLFCDFHNTYGFHTTENCFTKFQQRNDTCTTCRGTPAPRWKSKRSAPSTSRRPAASGGKLETTEPHVGPLGGYPKPQQIVQSVSKNPTTPRIRLQIGGCSVNALVDSGAGRSLINSTLFEKLRNKVANLPYSREVAVDLFDISNRPLICQGTLVVNVLVEDERPREPFQQEFIVVQGIMEECVLGLDALYQHDFVIDGRERRVY</sequence>
<accession>A0AAD5KGA7</accession>
<feature type="compositionally biased region" description="Low complexity" evidence="1">
    <location>
        <begin position="134"/>
        <end position="145"/>
    </location>
</feature>
<proteinExistence type="predicted"/>
<feature type="region of interest" description="Disordered" evidence="1">
    <location>
        <begin position="64"/>
        <end position="84"/>
    </location>
</feature>
<evidence type="ECO:0000313" key="2">
    <source>
        <dbReference type="EMBL" id="KAI9551214.1"/>
    </source>
</evidence>
<dbReference type="Proteomes" id="UP000820818">
    <property type="component" value="Unassembled WGS sequence"/>
</dbReference>
<dbReference type="InterPro" id="IPR021109">
    <property type="entry name" value="Peptidase_aspartic_dom_sf"/>
</dbReference>
<feature type="compositionally biased region" description="Pro residues" evidence="1">
    <location>
        <begin position="72"/>
        <end position="81"/>
    </location>
</feature>
<evidence type="ECO:0000256" key="1">
    <source>
        <dbReference type="SAM" id="MobiDB-lite"/>
    </source>
</evidence>
<feature type="region of interest" description="Disordered" evidence="1">
    <location>
        <begin position="119"/>
        <end position="162"/>
    </location>
</feature>
<reference evidence="2" key="1">
    <citation type="submission" date="2022-05" db="EMBL/GenBank/DDBJ databases">
        <title>A multi-omics perspective on studying reproductive biology in Daphnia sinensis.</title>
        <authorList>
            <person name="Jia J."/>
        </authorList>
    </citation>
    <scope>NUCLEOTIDE SEQUENCE</scope>
    <source>
        <strain evidence="2">WSL</strain>
    </source>
</reference>
<dbReference type="Gene3D" id="2.40.70.10">
    <property type="entry name" value="Acid Proteases"/>
    <property type="match status" value="1"/>
</dbReference>
<gene>
    <name evidence="2" type="ORF">GHT06_003617</name>
</gene>
<protein>
    <submittedName>
        <fullName evidence="2">Uncharacterized protein</fullName>
    </submittedName>
</protein>
<dbReference type="CDD" id="cd00303">
    <property type="entry name" value="retropepsin_like"/>
    <property type="match status" value="1"/>
</dbReference>
<dbReference type="SUPFAM" id="SSF50630">
    <property type="entry name" value="Acid proteases"/>
    <property type="match status" value="1"/>
</dbReference>
<dbReference type="AlphaFoldDB" id="A0AAD5KGA7"/>
<keyword evidence="3" id="KW-1185">Reference proteome</keyword>
<evidence type="ECO:0000313" key="3">
    <source>
        <dbReference type="Proteomes" id="UP000820818"/>
    </source>
</evidence>
<organism evidence="2 3">
    <name type="scientific">Daphnia sinensis</name>
    <dbReference type="NCBI Taxonomy" id="1820382"/>
    <lineage>
        <taxon>Eukaryota</taxon>
        <taxon>Metazoa</taxon>
        <taxon>Ecdysozoa</taxon>
        <taxon>Arthropoda</taxon>
        <taxon>Crustacea</taxon>
        <taxon>Branchiopoda</taxon>
        <taxon>Diplostraca</taxon>
        <taxon>Cladocera</taxon>
        <taxon>Anomopoda</taxon>
        <taxon>Daphniidae</taxon>
        <taxon>Daphnia</taxon>
        <taxon>Daphnia similis group</taxon>
    </lineage>
</organism>
<comment type="caution">
    <text evidence="2">The sequence shown here is derived from an EMBL/GenBank/DDBJ whole genome shotgun (WGS) entry which is preliminary data.</text>
</comment>